<dbReference type="GO" id="GO:0022857">
    <property type="term" value="F:transmembrane transporter activity"/>
    <property type="evidence" value="ECO:0007669"/>
    <property type="project" value="InterPro"/>
</dbReference>
<keyword evidence="4" id="KW-1133">Transmembrane helix</keyword>
<sequence length="462" mass="47933">MSQSAQALSHRDDSRKAGPGVRLGWIDILRLGLVQAALGAIVVLTNSTLNRVMIVELGLAAIVPGLLVGVHYGVQITRPLWGHRSDTGGSRTIWILLGLALLALSGTLASATTLLFADSHAMGLTMAFIAYVLIGVGIGASGTSLLALLATRTPPERRATAATITWMMMIMGIIVTSIITGIALEPYSHLRLIEVTAATGAVAFLIAWLAVLGIERKPAITPVQAASGPPARFSDSLREVWYDGEARLFTLFIAMSMLAYSTQDLILEPFAGLLFGMSPGQSTQLSGMQHAGVFAGMAVVGLGGFLLGKRVPGLSRLFIIAGCLGSAATLALLCLAATVAPHWPLAPHIFVLGFANGMFAVAAIGTMMQLATRGRTGNAGMRMGVWGAAQAISFGFGGLLGSIALDVGRLITGSDGSAFGLVFGLEALLFMASTMVAIRIGRDTARSGGMVTPHSPTIQAAE</sequence>
<keyword evidence="5" id="KW-0472">Membrane</keyword>
<dbReference type="PIRSF" id="PIRSF016565">
    <property type="entry name" value="PucC"/>
    <property type="match status" value="1"/>
</dbReference>
<protein>
    <submittedName>
        <fullName evidence="6">MFS transporter</fullName>
    </submittedName>
</protein>
<keyword evidence="7" id="KW-1185">Reference proteome</keyword>
<accession>A0A2K9NGR2</accession>
<dbReference type="PANTHER" id="PTHR23538">
    <property type="entry name" value="44.5 KD BACTERIOCHLOROPHYLL SYNTHASE SUBUNIT"/>
    <property type="match status" value="1"/>
</dbReference>
<evidence type="ECO:0000256" key="3">
    <source>
        <dbReference type="ARBA" id="ARBA00022692"/>
    </source>
</evidence>
<evidence type="ECO:0000256" key="2">
    <source>
        <dbReference type="ARBA" id="ARBA00008412"/>
    </source>
</evidence>
<comment type="similarity">
    <text evidence="2">Belongs to the PucC family.</text>
</comment>
<evidence type="ECO:0000313" key="7">
    <source>
        <dbReference type="Proteomes" id="UP000234752"/>
    </source>
</evidence>
<dbReference type="Pfam" id="PF03209">
    <property type="entry name" value="PUCC"/>
    <property type="match status" value="1"/>
</dbReference>
<evidence type="ECO:0000256" key="1">
    <source>
        <dbReference type="ARBA" id="ARBA00004141"/>
    </source>
</evidence>
<dbReference type="InterPro" id="IPR004896">
    <property type="entry name" value="PucC-rel"/>
</dbReference>
<reference evidence="6 7" key="1">
    <citation type="submission" date="2017-12" db="EMBL/GenBank/DDBJ databases">
        <title>Genomes of bacteria within cyanobacterial aggregates.</title>
        <authorList>
            <person name="Cai H."/>
        </authorList>
    </citation>
    <scope>NUCLEOTIDE SEQUENCE [LARGE SCALE GENOMIC DNA]</scope>
    <source>
        <strain evidence="6 7">TH16</strain>
    </source>
</reference>
<proteinExistence type="inferred from homology"/>
<dbReference type="AlphaFoldDB" id="A0A2K9NGR2"/>
<dbReference type="PROSITE" id="PS50850">
    <property type="entry name" value="MFS"/>
    <property type="match status" value="1"/>
</dbReference>
<dbReference type="OrthoDB" id="5800821at2"/>
<evidence type="ECO:0000313" key="6">
    <source>
        <dbReference type="EMBL" id="AUN32288.1"/>
    </source>
</evidence>
<dbReference type="SUPFAM" id="SSF103473">
    <property type="entry name" value="MFS general substrate transporter"/>
    <property type="match status" value="1"/>
</dbReference>
<dbReference type="GO" id="GO:0016020">
    <property type="term" value="C:membrane"/>
    <property type="evidence" value="ECO:0007669"/>
    <property type="project" value="UniProtKB-SubCell"/>
</dbReference>
<keyword evidence="3" id="KW-0812">Transmembrane</keyword>
<evidence type="ECO:0000256" key="4">
    <source>
        <dbReference type="ARBA" id="ARBA00022989"/>
    </source>
</evidence>
<dbReference type="InterPro" id="IPR026036">
    <property type="entry name" value="PucC"/>
</dbReference>
<dbReference type="RefSeq" id="WP_102113829.1">
    <property type="nucleotide sequence ID" value="NZ_BMGN01000006.1"/>
</dbReference>
<dbReference type="Gene3D" id="1.20.1250.20">
    <property type="entry name" value="MFS general substrate transporter like domains"/>
    <property type="match status" value="2"/>
</dbReference>
<gene>
    <name evidence="6" type="ORF">C0V82_18030</name>
</gene>
<dbReference type="CDD" id="cd06176">
    <property type="entry name" value="MFS_BCD_PucC-like"/>
    <property type="match status" value="1"/>
</dbReference>
<dbReference type="EMBL" id="CP025612">
    <property type="protein sequence ID" value="AUN32288.1"/>
    <property type="molecule type" value="Genomic_DNA"/>
</dbReference>
<dbReference type="InterPro" id="IPR036259">
    <property type="entry name" value="MFS_trans_sf"/>
</dbReference>
<dbReference type="Proteomes" id="UP000234752">
    <property type="component" value="Chromosome eg_2"/>
</dbReference>
<name>A0A2K9NGR2_9PROT</name>
<organism evidence="6 7">
    <name type="scientific">Niveispirillum cyanobacteriorum</name>
    <dbReference type="NCBI Taxonomy" id="1612173"/>
    <lineage>
        <taxon>Bacteria</taxon>
        <taxon>Pseudomonadati</taxon>
        <taxon>Pseudomonadota</taxon>
        <taxon>Alphaproteobacteria</taxon>
        <taxon>Rhodospirillales</taxon>
        <taxon>Azospirillaceae</taxon>
        <taxon>Niveispirillum</taxon>
    </lineage>
</organism>
<comment type="subcellular location">
    <subcellularLocation>
        <location evidence="1">Membrane</location>
        <topology evidence="1">Multi-pass membrane protein</topology>
    </subcellularLocation>
</comment>
<dbReference type="PANTHER" id="PTHR23538:SF1">
    <property type="entry name" value="44.5 KD BACTERIOCHLOROPHYLL SYNTHASE SUBUNIT"/>
    <property type="match status" value="1"/>
</dbReference>
<dbReference type="KEGG" id="ncb:C0V82_18030"/>
<evidence type="ECO:0000256" key="5">
    <source>
        <dbReference type="ARBA" id="ARBA00023136"/>
    </source>
</evidence>
<dbReference type="InterPro" id="IPR020846">
    <property type="entry name" value="MFS_dom"/>
</dbReference>